<keyword evidence="2" id="KW-1185">Reference proteome</keyword>
<organism evidence="1 2">
    <name type="scientific">Pleurodeles waltl</name>
    <name type="common">Iberian ribbed newt</name>
    <dbReference type="NCBI Taxonomy" id="8319"/>
    <lineage>
        <taxon>Eukaryota</taxon>
        <taxon>Metazoa</taxon>
        <taxon>Chordata</taxon>
        <taxon>Craniata</taxon>
        <taxon>Vertebrata</taxon>
        <taxon>Euteleostomi</taxon>
        <taxon>Amphibia</taxon>
        <taxon>Batrachia</taxon>
        <taxon>Caudata</taxon>
        <taxon>Salamandroidea</taxon>
        <taxon>Salamandridae</taxon>
        <taxon>Pleurodelinae</taxon>
        <taxon>Pleurodeles</taxon>
    </lineage>
</organism>
<dbReference type="Proteomes" id="UP001066276">
    <property type="component" value="Chromosome 6"/>
</dbReference>
<proteinExistence type="predicted"/>
<name>A0AAV7QZG6_PLEWA</name>
<gene>
    <name evidence="1" type="ORF">NDU88_010150</name>
</gene>
<evidence type="ECO:0000313" key="1">
    <source>
        <dbReference type="EMBL" id="KAJ1143848.1"/>
    </source>
</evidence>
<evidence type="ECO:0000313" key="2">
    <source>
        <dbReference type="Proteomes" id="UP001066276"/>
    </source>
</evidence>
<accession>A0AAV7QZG6</accession>
<protein>
    <submittedName>
        <fullName evidence="1">Uncharacterized protein</fullName>
    </submittedName>
</protein>
<sequence>MVGRHGQQDSQRAVPAQCLPLLSDTANERATPVAVVVTVQPIMLANEEDAIMDEMRFGMIAGVRRREPLNRRLSFVPAVQRCRHAGKEEEWNFLTFWYWDIQVHIKAKASSVVFIQVE</sequence>
<dbReference type="EMBL" id="JANPWB010000010">
    <property type="protein sequence ID" value="KAJ1143848.1"/>
    <property type="molecule type" value="Genomic_DNA"/>
</dbReference>
<comment type="caution">
    <text evidence="1">The sequence shown here is derived from an EMBL/GenBank/DDBJ whole genome shotgun (WGS) entry which is preliminary data.</text>
</comment>
<dbReference type="AlphaFoldDB" id="A0AAV7QZG6"/>
<reference evidence="1" key="1">
    <citation type="journal article" date="2022" name="bioRxiv">
        <title>Sequencing and chromosome-scale assembly of the giantPleurodeles waltlgenome.</title>
        <authorList>
            <person name="Brown T."/>
            <person name="Elewa A."/>
            <person name="Iarovenko S."/>
            <person name="Subramanian E."/>
            <person name="Araus A.J."/>
            <person name="Petzold A."/>
            <person name="Susuki M."/>
            <person name="Suzuki K.-i.T."/>
            <person name="Hayashi T."/>
            <person name="Toyoda A."/>
            <person name="Oliveira C."/>
            <person name="Osipova E."/>
            <person name="Leigh N.D."/>
            <person name="Simon A."/>
            <person name="Yun M.H."/>
        </authorList>
    </citation>
    <scope>NUCLEOTIDE SEQUENCE</scope>
    <source>
        <strain evidence="1">20211129_DDA</strain>
        <tissue evidence="1">Liver</tissue>
    </source>
</reference>